<dbReference type="RefSeq" id="WP_209655528.1">
    <property type="nucleotide sequence ID" value="NZ_JAGJCB010000012.1"/>
</dbReference>
<evidence type="ECO:0000313" key="6">
    <source>
        <dbReference type="Proteomes" id="UP000670776"/>
    </source>
</evidence>
<reference evidence="5 6" key="1">
    <citation type="submission" date="2021-04" db="EMBL/GenBank/DDBJ databases">
        <title>Mariniflexile gromovii gen. nov., sp. nov., a gliding bacterium isolated from the sea urchin Strongylocentrotus intermedius.</title>
        <authorList>
            <person name="Ko S."/>
            <person name="Le V."/>
            <person name="Ahn C.-Y."/>
            <person name="Oh H.-M."/>
        </authorList>
    </citation>
    <scope>NUCLEOTIDE SEQUENCE [LARGE SCALE GENOMIC DNA]</scope>
    <source>
        <strain evidence="5 6">KCTC 12570</strain>
    </source>
</reference>
<name>A0ABS4BVM1_9FLAO</name>
<evidence type="ECO:0000256" key="2">
    <source>
        <dbReference type="ARBA" id="ARBA00023008"/>
    </source>
</evidence>
<dbReference type="PROSITE" id="PS51352">
    <property type="entry name" value="THIOREDOXIN_2"/>
    <property type="match status" value="1"/>
</dbReference>
<feature type="transmembrane region" description="Helical" evidence="3">
    <location>
        <begin position="7"/>
        <end position="28"/>
    </location>
</feature>
<dbReference type="Proteomes" id="UP000670776">
    <property type="component" value="Unassembled WGS sequence"/>
</dbReference>
<keyword evidence="3" id="KW-0472">Membrane</keyword>
<dbReference type="CDD" id="cd02968">
    <property type="entry name" value="SCO"/>
    <property type="match status" value="1"/>
</dbReference>
<evidence type="ECO:0000313" key="5">
    <source>
        <dbReference type="EMBL" id="MBP0904634.1"/>
    </source>
</evidence>
<proteinExistence type="inferred from homology"/>
<dbReference type="InterPro" id="IPR003782">
    <property type="entry name" value="SCO1/SenC"/>
</dbReference>
<protein>
    <submittedName>
        <fullName evidence="5">SCO family protein</fullName>
    </submittedName>
</protein>
<dbReference type="PANTHER" id="PTHR12151">
    <property type="entry name" value="ELECTRON TRANSPORT PROTIN SCO1/SENC FAMILY MEMBER"/>
    <property type="match status" value="1"/>
</dbReference>
<keyword evidence="2" id="KW-0186">Copper</keyword>
<dbReference type="SUPFAM" id="SSF52833">
    <property type="entry name" value="Thioredoxin-like"/>
    <property type="match status" value="1"/>
</dbReference>
<gene>
    <name evidence="5" type="ORF">J8H85_12405</name>
</gene>
<dbReference type="Gene3D" id="3.40.30.10">
    <property type="entry name" value="Glutaredoxin"/>
    <property type="match status" value="1"/>
</dbReference>
<evidence type="ECO:0000259" key="4">
    <source>
        <dbReference type="PROSITE" id="PS51352"/>
    </source>
</evidence>
<evidence type="ECO:0000256" key="1">
    <source>
        <dbReference type="ARBA" id="ARBA00010996"/>
    </source>
</evidence>
<comment type="similarity">
    <text evidence="1">Belongs to the SCO1/2 family.</text>
</comment>
<keyword evidence="3" id="KW-0812">Transmembrane</keyword>
<comment type="caution">
    <text evidence="5">The sequence shown here is derived from an EMBL/GenBank/DDBJ whole genome shotgun (WGS) entry which is preliminary data.</text>
</comment>
<dbReference type="Pfam" id="PF02630">
    <property type="entry name" value="SCO1-SenC"/>
    <property type="match status" value="1"/>
</dbReference>
<dbReference type="EMBL" id="JAGJCB010000012">
    <property type="protein sequence ID" value="MBP0904634.1"/>
    <property type="molecule type" value="Genomic_DNA"/>
</dbReference>
<keyword evidence="3" id="KW-1133">Transmembrane helix</keyword>
<keyword evidence="6" id="KW-1185">Reference proteome</keyword>
<accession>A0ABS4BVM1</accession>
<evidence type="ECO:0000256" key="3">
    <source>
        <dbReference type="SAM" id="Phobius"/>
    </source>
</evidence>
<feature type="domain" description="Thioredoxin" evidence="4">
    <location>
        <begin position="62"/>
        <end position="247"/>
    </location>
</feature>
<dbReference type="PANTHER" id="PTHR12151:SF25">
    <property type="entry name" value="LINALOOL DEHYDRATASE_ISOMERASE DOMAIN-CONTAINING PROTEIN"/>
    <property type="match status" value="1"/>
</dbReference>
<dbReference type="InterPro" id="IPR036249">
    <property type="entry name" value="Thioredoxin-like_sf"/>
</dbReference>
<dbReference type="InterPro" id="IPR013766">
    <property type="entry name" value="Thioredoxin_domain"/>
</dbReference>
<sequence>MSKKTNYSYIGIAFVILVFGIIFIPKIVDRISNDDVTRNESRSDFSKGSKTKLSDLAFIEINGEAKKVPPFSFINQDGETISNKDYEGKVYVIEFFFTTCPTICPRMNANLIQIQNTFKGFENFGVASFTINPDYDTPEILKAYATQYGVTNPNWHLMTGDKEAIYKLSNEGFNLYTAQEEDAVGGFEHSGNFALIDKNGFIRSRKDEFGNPIIYYKGIVSESEKVDDDGAPEEISALKEDIKKLLNE</sequence>
<organism evidence="5 6">
    <name type="scientific">Mariniflexile gromovii</name>
    <dbReference type="NCBI Taxonomy" id="362523"/>
    <lineage>
        <taxon>Bacteria</taxon>
        <taxon>Pseudomonadati</taxon>
        <taxon>Bacteroidota</taxon>
        <taxon>Flavobacteriia</taxon>
        <taxon>Flavobacteriales</taxon>
        <taxon>Flavobacteriaceae</taxon>
        <taxon>Mariniflexile</taxon>
    </lineage>
</organism>